<organism evidence="1">
    <name type="scientific">Salvia splendens</name>
    <name type="common">Scarlet sage</name>
    <dbReference type="NCBI Taxonomy" id="180675"/>
    <lineage>
        <taxon>Eukaryota</taxon>
        <taxon>Viridiplantae</taxon>
        <taxon>Streptophyta</taxon>
        <taxon>Embryophyta</taxon>
        <taxon>Tracheophyta</taxon>
        <taxon>Spermatophyta</taxon>
        <taxon>Magnoliopsida</taxon>
        <taxon>eudicotyledons</taxon>
        <taxon>Gunneridae</taxon>
        <taxon>Pentapetalae</taxon>
        <taxon>asterids</taxon>
        <taxon>lamiids</taxon>
        <taxon>Lamiales</taxon>
        <taxon>Lamiaceae</taxon>
        <taxon>Nepetoideae</taxon>
        <taxon>Mentheae</taxon>
        <taxon>Salviinae</taxon>
        <taxon>Salvia</taxon>
        <taxon>Salvia subgen. Calosphace</taxon>
        <taxon>core Calosphace</taxon>
    </lineage>
</organism>
<protein>
    <submittedName>
        <fullName evidence="1">Uncharacterized protein</fullName>
    </submittedName>
</protein>
<name>A0A8X8WB17_SALSN</name>
<dbReference type="AlphaFoldDB" id="A0A8X8WB17"/>
<dbReference type="EMBL" id="PNBA02000019">
    <property type="protein sequence ID" value="KAG6390894.1"/>
    <property type="molecule type" value="Genomic_DNA"/>
</dbReference>
<comment type="caution">
    <text evidence="1">The sequence shown here is derived from an EMBL/GenBank/DDBJ whole genome shotgun (WGS) entry which is preliminary data.</text>
</comment>
<evidence type="ECO:0000313" key="2">
    <source>
        <dbReference type="Proteomes" id="UP000298416"/>
    </source>
</evidence>
<keyword evidence="2" id="KW-1185">Reference proteome</keyword>
<sequence>MFSSMRRALLDCFIMLKEETHWSKTVFPSWFLLIDANWIKNKAGVIFFELELKNWVDLLRKWYYTFKSILCIRGLNLPLIPKALTYYRMHMNSFAGAYFYQEEPMYARLACMFRFDDVKVKEQKEVIVISDNTEETHHDDIITNDLVEGEEEVNSPVCSLALCSPQVVRGRPNAQ</sequence>
<gene>
    <name evidence="1" type="ORF">SASPL_148639</name>
</gene>
<reference evidence="1" key="2">
    <citation type="submission" date="2020-08" db="EMBL/GenBank/DDBJ databases">
        <title>Plant Genome Project.</title>
        <authorList>
            <person name="Zhang R.-G."/>
        </authorList>
    </citation>
    <scope>NUCLEOTIDE SEQUENCE</scope>
    <source>
        <strain evidence="1">Huo1</strain>
        <tissue evidence="1">Leaf</tissue>
    </source>
</reference>
<proteinExistence type="predicted"/>
<dbReference type="Proteomes" id="UP000298416">
    <property type="component" value="Unassembled WGS sequence"/>
</dbReference>
<evidence type="ECO:0000313" key="1">
    <source>
        <dbReference type="EMBL" id="KAG6390894.1"/>
    </source>
</evidence>
<reference evidence="1" key="1">
    <citation type="submission" date="2018-01" db="EMBL/GenBank/DDBJ databases">
        <authorList>
            <person name="Mao J.F."/>
        </authorList>
    </citation>
    <scope>NUCLEOTIDE SEQUENCE</scope>
    <source>
        <strain evidence="1">Huo1</strain>
        <tissue evidence="1">Leaf</tissue>
    </source>
</reference>
<accession>A0A8X8WB17</accession>